<evidence type="ECO:0000313" key="2">
    <source>
        <dbReference type="Proteomes" id="UP000661077"/>
    </source>
</evidence>
<dbReference type="InterPro" id="IPR004714">
    <property type="entry name" value="Cyt_oxidase_maturation_cbb3"/>
</dbReference>
<dbReference type="NCBIfam" id="TIGR00847">
    <property type="entry name" value="ccoS"/>
    <property type="match status" value="1"/>
</dbReference>
<dbReference type="EMBL" id="JAEVLS010000006">
    <property type="protein sequence ID" value="MBM0108170.1"/>
    <property type="molecule type" value="Genomic_DNA"/>
</dbReference>
<dbReference type="Proteomes" id="UP000661077">
    <property type="component" value="Unassembled WGS sequence"/>
</dbReference>
<name>A0ABS1X4M7_9GAMM</name>
<evidence type="ECO:0000313" key="1">
    <source>
        <dbReference type="EMBL" id="MBM0108170.1"/>
    </source>
</evidence>
<gene>
    <name evidence="1" type="primary">ccoS</name>
    <name evidence="1" type="ORF">JM946_25845</name>
</gene>
<dbReference type="PANTHER" id="PTHR41532:SF1">
    <property type="entry name" value="FIXS PROTEIN"/>
    <property type="match status" value="1"/>
</dbReference>
<dbReference type="RefSeq" id="WP_203170282.1">
    <property type="nucleotide sequence ID" value="NZ_JAEVLS010000006.1"/>
</dbReference>
<proteinExistence type="predicted"/>
<organism evidence="1 2">
    <name type="scientific">Steroidobacter gossypii</name>
    <dbReference type="NCBI Taxonomy" id="2805490"/>
    <lineage>
        <taxon>Bacteria</taxon>
        <taxon>Pseudomonadati</taxon>
        <taxon>Pseudomonadota</taxon>
        <taxon>Gammaproteobacteria</taxon>
        <taxon>Steroidobacterales</taxon>
        <taxon>Steroidobacteraceae</taxon>
        <taxon>Steroidobacter</taxon>
    </lineage>
</organism>
<dbReference type="PANTHER" id="PTHR41532">
    <property type="entry name" value="FIXS PROTEIN"/>
    <property type="match status" value="1"/>
</dbReference>
<protein>
    <submittedName>
        <fullName evidence="1">Cbb3-type cytochrome oxidase assembly protein CcoS</fullName>
    </submittedName>
</protein>
<accession>A0ABS1X4M7</accession>
<comment type="caution">
    <text evidence="1">The sequence shown here is derived from an EMBL/GenBank/DDBJ whole genome shotgun (WGS) entry which is preliminary data.</text>
</comment>
<reference evidence="1 2" key="1">
    <citation type="journal article" date="2021" name="Int. J. Syst. Evol. Microbiol.">
        <title>Steroidobacter gossypii sp. nov., isolated from soil of cotton cropping field.</title>
        <authorList>
            <person name="Huang R."/>
            <person name="Yang S."/>
            <person name="Zhen C."/>
            <person name="Liu W."/>
        </authorList>
    </citation>
    <scope>NUCLEOTIDE SEQUENCE [LARGE SCALE GENOMIC DNA]</scope>
    <source>
        <strain evidence="1 2">S1-65</strain>
    </source>
</reference>
<dbReference type="Pfam" id="PF03597">
    <property type="entry name" value="FixS"/>
    <property type="match status" value="1"/>
</dbReference>
<keyword evidence="2" id="KW-1185">Reference proteome</keyword>
<sequence length="53" mass="5908">MNVILVMIPLSLLLMIGAAIAFFWAVDHDQFDDMETPGLLALDDKPKHEAPRS</sequence>